<comment type="caution">
    <text evidence="1">The sequence shown here is derived from an EMBL/GenBank/DDBJ whole genome shotgun (WGS) entry which is preliminary data.</text>
</comment>
<dbReference type="PIRSF" id="PIRSF034303">
    <property type="entry name" value="DUF1694"/>
    <property type="match status" value="1"/>
</dbReference>
<reference evidence="2 3" key="1">
    <citation type="submission" date="2018-10" db="EMBL/GenBank/DDBJ databases">
        <title>Genome sequences of five Lactobacillus pentosus strains isolated from brines of traditionally fermented spanish-style green table olives and differences between them.</title>
        <authorList>
            <person name="Jimenez Diaz R."/>
        </authorList>
    </citation>
    <scope>NUCLEOTIDE SEQUENCE [LARGE SCALE GENOMIC DNA]</scope>
    <source>
        <strain evidence="2 3">IG10</strain>
    </source>
</reference>
<dbReference type="Proteomes" id="UP000276249">
    <property type="component" value="Unassembled WGS sequence"/>
</dbReference>
<name>A0A2I0Z7V5_LACPE</name>
<protein>
    <submittedName>
        <fullName evidence="2">DUF1694 domain-containing protein</fullName>
    </submittedName>
    <submittedName>
        <fullName evidence="1">YueI family protein</fullName>
    </submittedName>
</protein>
<accession>A0A2I0Z7V5</accession>
<evidence type="ECO:0000313" key="3">
    <source>
        <dbReference type="Proteomes" id="UP000276249"/>
    </source>
</evidence>
<reference evidence="1" key="3">
    <citation type="journal article" date="2023" name="Front Nutr">
        <title>Lactiplantibacillus pentosus P2020 protects the hyperuricemia and renal inflammation in mice.</title>
        <authorList>
            <person name="Wang Z."/>
            <person name="Song L."/>
            <person name="Li X."/>
            <person name="Xiao Y."/>
            <person name="Huang Y."/>
            <person name="Zhang Y."/>
            <person name="Li J."/>
            <person name="Li M."/>
            <person name="Ren Z."/>
        </authorList>
    </citation>
    <scope>NUCLEOTIDE SEQUENCE</scope>
    <source>
        <strain evidence="1">P2000</strain>
    </source>
</reference>
<reference evidence="1" key="2">
    <citation type="submission" date="2022-11" db="EMBL/GenBank/DDBJ databases">
        <authorList>
            <person name="Wang Z."/>
        </authorList>
    </citation>
    <scope>NUCLEOTIDE SEQUENCE</scope>
    <source>
        <strain evidence="1">P2000</strain>
    </source>
</reference>
<organism evidence="1 4">
    <name type="scientific">Lactiplantibacillus pentosus</name>
    <name type="common">Lactobacillus pentosus</name>
    <dbReference type="NCBI Taxonomy" id="1589"/>
    <lineage>
        <taxon>Bacteria</taxon>
        <taxon>Bacillati</taxon>
        <taxon>Bacillota</taxon>
        <taxon>Bacilli</taxon>
        <taxon>Lactobacillales</taxon>
        <taxon>Lactobacillaceae</taxon>
        <taxon>Lactiplantibacillus</taxon>
    </lineage>
</organism>
<dbReference type="EMBL" id="JAPEQV010000021">
    <property type="protein sequence ID" value="MDF2314039.1"/>
    <property type="molecule type" value="Genomic_DNA"/>
</dbReference>
<dbReference type="InterPro" id="IPR029064">
    <property type="entry name" value="Ribosomal_eL30-like_sf"/>
</dbReference>
<dbReference type="AlphaFoldDB" id="A0A2I0Z7V5"/>
<dbReference type="Gene3D" id="3.30.1330.30">
    <property type="match status" value="1"/>
</dbReference>
<dbReference type="SUPFAM" id="SSF160515">
    <property type="entry name" value="YueI-like"/>
    <property type="match status" value="1"/>
</dbReference>
<gene>
    <name evidence="2" type="ORF">D6U18_02170</name>
    <name evidence="1" type="ORF">OOJ94_14560</name>
</gene>
<dbReference type="OrthoDB" id="95278at2"/>
<dbReference type="GeneID" id="49395506"/>
<proteinExistence type="predicted"/>
<dbReference type="Pfam" id="PF07997">
    <property type="entry name" value="DUF1694"/>
    <property type="match status" value="1"/>
</dbReference>
<dbReference type="Proteomes" id="UP001151834">
    <property type="component" value="Unassembled WGS sequence"/>
</dbReference>
<dbReference type="RefSeq" id="WP_050338151.1">
    <property type="nucleotide sequence ID" value="NZ_BJZC01000005.1"/>
</dbReference>
<evidence type="ECO:0000313" key="1">
    <source>
        <dbReference type="EMBL" id="MDF2314039.1"/>
    </source>
</evidence>
<evidence type="ECO:0000313" key="4">
    <source>
        <dbReference type="Proteomes" id="UP001151834"/>
    </source>
</evidence>
<sequence>MQREQNDLDARLQNAMFGLPVLNPDEQHRYLGTFHERIELRITFEQALRYDFTPALIALFKNPITYQLLLHGQLDMDVMGRYIRLANQQQVRFAIKNSQFYHHTASSSAIILCTDHAIDRETIDAQQRCPKIVQP</sequence>
<dbReference type="EMBL" id="RDCJ01000027">
    <property type="protein sequence ID" value="RMW51156.1"/>
    <property type="molecule type" value="Genomic_DNA"/>
</dbReference>
<evidence type="ECO:0000313" key="2">
    <source>
        <dbReference type="EMBL" id="RMW51156.1"/>
    </source>
</evidence>
<dbReference type="InterPro" id="IPR012543">
    <property type="entry name" value="DUF1694"/>
</dbReference>